<dbReference type="PANTHER" id="PTHR21248">
    <property type="entry name" value="CARDIOLIPIN SYNTHASE"/>
    <property type="match status" value="1"/>
</dbReference>
<comment type="caution">
    <text evidence="2">The sequence shown here is derived from an EMBL/GenBank/DDBJ whole genome shotgun (WGS) entry which is preliminary data.</text>
</comment>
<dbReference type="GO" id="GO:0032049">
    <property type="term" value="P:cardiolipin biosynthetic process"/>
    <property type="evidence" value="ECO:0007669"/>
    <property type="project" value="UniProtKB-ARBA"/>
</dbReference>
<dbReference type="PROSITE" id="PS50035">
    <property type="entry name" value="PLD"/>
    <property type="match status" value="2"/>
</dbReference>
<dbReference type="Gene3D" id="3.30.870.10">
    <property type="entry name" value="Endonuclease Chain A"/>
    <property type="match status" value="2"/>
</dbReference>
<dbReference type="SUPFAM" id="SSF56024">
    <property type="entry name" value="Phospholipase D/nuclease"/>
    <property type="match status" value="2"/>
</dbReference>
<keyword evidence="3" id="KW-1185">Reference proteome</keyword>
<evidence type="ECO:0000259" key="1">
    <source>
        <dbReference type="PROSITE" id="PS50035"/>
    </source>
</evidence>
<dbReference type="RefSeq" id="WP_155110504.1">
    <property type="nucleotide sequence ID" value="NZ_WMIB01000001.1"/>
</dbReference>
<feature type="domain" description="PLD phosphodiesterase" evidence="1">
    <location>
        <begin position="145"/>
        <end position="172"/>
    </location>
</feature>
<organism evidence="2 3">
    <name type="scientific">Metabacillus mangrovi</name>
    <dbReference type="NCBI Taxonomy" id="1491830"/>
    <lineage>
        <taxon>Bacteria</taxon>
        <taxon>Bacillati</taxon>
        <taxon>Bacillota</taxon>
        <taxon>Bacilli</taxon>
        <taxon>Bacillales</taxon>
        <taxon>Bacillaceae</taxon>
        <taxon>Metabacillus</taxon>
    </lineage>
</organism>
<proteinExistence type="predicted"/>
<gene>
    <name evidence="2" type="ORF">GKZ89_00925</name>
</gene>
<name>A0A7X2S353_9BACI</name>
<evidence type="ECO:0000313" key="3">
    <source>
        <dbReference type="Proteomes" id="UP000434639"/>
    </source>
</evidence>
<dbReference type="SMART" id="SM00155">
    <property type="entry name" value="PLDc"/>
    <property type="match status" value="2"/>
</dbReference>
<reference evidence="2 3" key="1">
    <citation type="journal article" date="2017" name="Int. J. Syst. Evol. Microbiol.">
        <title>Bacillus mangrovi sp. nov., isolated from a sediment sample from a mangrove forest.</title>
        <authorList>
            <person name="Gupta V."/>
            <person name="Singh P.K."/>
            <person name="Korpole S."/>
            <person name="Tanuku N.R.S."/>
            <person name="Pinnaka A.K."/>
        </authorList>
    </citation>
    <scope>NUCLEOTIDE SEQUENCE [LARGE SCALE GENOMIC DNA]</scope>
    <source>
        <strain evidence="2 3">KCTC 33872</strain>
    </source>
</reference>
<sequence>MLKKAGLIFLLFMTVLSGTGYRAIRNIQAGAEEYNHSHPLIESPVFQGDAVLLNDGAELYKRLFYDIDHASSSIYIHFFIIRDDKISREFIEKLSRKAKQGVDVKLSADAVGSTMDNQMMEKLKENGGKFTASRSPGIRNFFYELNHRNHRKLAVIDGRISYLGGFNMGEEYLGNDPKFGYWRDYHIRLTGGGARSVSEQFKRDWEEDNGKRDPSFRKEGFLQRGPVSYQFLFSTGGDLENRMIGLIHQAKEEIFIATPYFLPTDALMEALQLALHRKVSVHLLLPDHPDYWYTKPPSYPKTRMLLKNGAVVHLYRNGFFHGKVMVIDEKIADIGTANWDPRSLYLNDEANCLIYSPEFIREIKKELQEDFGRSRILTEEMYDSIPWWESMLERPPLWLYRLL</sequence>
<dbReference type="Pfam" id="PF13091">
    <property type="entry name" value="PLDc_2"/>
    <property type="match status" value="2"/>
</dbReference>
<dbReference type="PANTHER" id="PTHR21248:SF7">
    <property type="entry name" value="MINOR CARDIOLIPIN SYNTHASE CLSB"/>
    <property type="match status" value="1"/>
</dbReference>
<accession>A0A7X2S353</accession>
<dbReference type="CDD" id="cd09110">
    <property type="entry name" value="PLDc_CLS_1"/>
    <property type="match status" value="1"/>
</dbReference>
<dbReference type="InterPro" id="IPR001736">
    <property type="entry name" value="PLipase_D/transphosphatidylase"/>
</dbReference>
<dbReference type="Proteomes" id="UP000434639">
    <property type="component" value="Unassembled WGS sequence"/>
</dbReference>
<dbReference type="CDD" id="cd09112">
    <property type="entry name" value="PLDc_CLS_2"/>
    <property type="match status" value="1"/>
</dbReference>
<feature type="domain" description="PLD phosphodiesterase" evidence="1">
    <location>
        <begin position="316"/>
        <end position="343"/>
    </location>
</feature>
<dbReference type="OrthoDB" id="9762009at2"/>
<protein>
    <submittedName>
        <fullName evidence="2">Cardiolipin synthase</fullName>
    </submittedName>
</protein>
<dbReference type="InterPro" id="IPR025202">
    <property type="entry name" value="PLD-like_dom"/>
</dbReference>
<dbReference type="EMBL" id="WMIB01000001">
    <property type="protein sequence ID" value="MTH51951.1"/>
    <property type="molecule type" value="Genomic_DNA"/>
</dbReference>
<evidence type="ECO:0000313" key="2">
    <source>
        <dbReference type="EMBL" id="MTH51951.1"/>
    </source>
</evidence>
<dbReference type="GO" id="GO:0030572">
    <property type="term" value="F:phosphatidyltransferase activity"/>
    <property type="evidence" value="ECO:0007669"/>
    <property type="project" value="UniProtKB-ARBA"/>
</dbReference>
<dbReference type="AlphaFoldDB" id="A0A7X2S353"/>